<protein>
    <submittedName>
        <fullName evidence="2">Uncharacterized protein</fullName>
    </submittedName>
</protein>
<dbReference type="EMBL" id="CP042997">
    <property type="protein sequence ID" value="QEH35695.1"/>
    <property type="molecule type" value="Genomic_DNA"/>
</dbReference>
<organism evidence="2 3">
    <name type="scientific">Aquisphaera giovannonii</name>
    <dbReference type="NCBI Taxonomy" id="406548"/>
    <lineage>
        <taxon>Bacteria</taxon>
        <taxon>Pseudomonadati</taxon>
        <taxon>Planctomycetota</taxon>
        <taxon>Planctomycetia</taxon>
        <taxon>Isosphaerales</taxon>
        <taxon>Isosphaeraceae</taxon>
        <taxon>Aquisphaera</taxon>
    </lineage>
</organism>
<sequence>MGEARRRHARSSRMAGPGASNLSLKGDVSNHREPLAIRCSVVDNGAARR</sequence>
<gene>
    <name evidence="2" type="ORF">OJF2_42520</name>
</gene>
<feature type="region of interest" description="Disordered" evidence="1">
    <location>
        <begin position="1"/>
        <end position="33"/>
    </location>
</feature>
<dbReference type="Proteomes" id="UP000324233">
    <property type="component" value="Chromosome"/>
</dbReference>
<accession>A0A5B9W6D9</accession>
<evidence type="ECO:0000256" key="1">
    <source>
        <dbReference type="SAM" id="MobiDB-lite"/>
    </source>
</evidence>
<reference evidence="2 3" key="1">
    <citation type="submission" date="2019-08" db="EMBL/GenBank/DDBJ databases">
        <title>Deep-cultivation of Planctomycetes and their phenomic and genomic characterization uncovers novel biology.</title>
        <authorList>
            <person name="Wiegand S."/>
            <person name="Jogler M."/>
            <person name="Boedeker C."/>
            <person name="Pinto D."/>
            <person name="Vollmers J."/>
            <person name="Rivas-Marin E."/>
            <person name="Kohn T."/>
            <person name="Peeters S.H."/>
            <person name="Heuer A."/>
            <person name="Rast P."/>
            <person name="Oberbeckmann S."/>
            <person name="Bunk B."/>
            <person name="Jeske O."/>
            <person name="Meyerdierks A."/>
            <person name="Storesund J.E."/>
            <person name="Kallscheuer N."/>
            <person name="Luecker S."/>
            <person name="Lage O.M."/>
            <person name="Pohl T."/>
            <person name="Merkel B.J."/>
            <person name="Hornburger P."/>
            <person name="Mueller R.-W."/>
            <person name="Bruemmer F."/>
            <person name="Labrenz M."/>
            <person name="Spormann A.M."/>
            <person name="Op den Camp H."/>
            <person name="Overmann J."/>
            <person name="Amann R."/>
            <person name="Jetten M.S.M."/>
            <person name="Mascher T."/>
            <person name="Medema M.H."/>
            <person name="Devos D.P."/>
            <person name="Kaster A.-K."/>
            <person name="Ovreas L."/>
            <person name="Rohde M."/>
            <person name="Galperin M.Y."/>
            <person name="Jogler C."/>
        </authorList>
    </citation>
    <scope>NUCLEOTIDE SEQUENCE [LARGE SCALE GENOMIC DNA]</scope>
    <source>
        <strain evidence="2 3">OJF2</strain>
    </source>
</reference>
<dbReference type="KEGG" id="agv:OJF2_42520"/>
<evidence type="ECO:0000313" key="2">
    <source>
        <dbReference type="EMBL" id="QEH35695.1"/>
    </source>
</evidence>
<keyword evidence="3" id="KW-1185">Reference proteome</keyword>
<proteinExistence type="predicted"/>
<name>A0A5B9W6D9_9BACT</name>
<dbReference type="AlphaFoldDB" id="A0A5B9W6D9"/>
<evidence type="ECO:0000313" key="3">
    <source>
        <dbReference type="Proteomes" id="UP000324233"/>
    </source>
</evidence>
<feature type="compositionally biased region" description="Basic residues" evidence="1">
    <location>
        <begin position="1"/>
        <end position="11"/>
    </location>
</feature>